<reference evidence="3" key="1">
    <citation type="journal article" date="2020" name="Nat. Ecol. Evol.">
        <title>Deeply conserved synteny resolves early events in vertebrate evolution.</title>
        <authorList>
            <person name="Simakov O."/>
            <person name="Marletaz F."/>
            <person name="Yue J.X."/>
            <person name="O'Connell B."/>
            <person name="Jenkins J."/>
            <person name="Brandt A."/>
            <person name="Calef R."/>
            <person name="Tung C.H."/>
            <person name="Huang T.K."/>
            <person name="Schmutz J."/>
            <person name="Satoh N."/>
            <person name="Yu J.K."/>
            <person name="Putnam N.H."/>
            <person name="Green R.E."/>
            <person name="Rokhsar D.S."/>
        </authorList>
    </citation>
    <scope>NUCLEOTIDE SEQUENCE [LARGE SCALE GENOMIC DNA]</scope>
    <source>
        <strain evidence="3">S238N-H82</strain>
    </source>
</reference>
<dbReference type="Pfam" id="PF26129">
    <property type="entry name" value="Vwde"/>
    <property type="match status" value="1"/>
</dbReference>
<dbReference type="GeneID" id="118424206"/>
<sequence length="253" mass="27928">MQIGMTHSGDGDTLLRASKNNQCARRRKRDVTDIRNDPELYTDDLNELDNYEFDPQISFVPVVNDWPTPNFGITEDGARGICQEAVMNLTLATTCRDVFGIDIFSKVASCMADLQVTEDISYALSAADEIEEECSELAYQNTSLYETNEDGVAVPPAIITSQLCPRQCSQRGECVNGTCQCKEGYTSADCSMQVGRAPQTLFLPAKGLCDIRHRPCMKATFIADGLIDSENLTCRVTQVSAPRLREKEQSLTG</sequence>
<dbReference type="OrthoDB" id="5977062at2759"/>
<dbReference type="Proteomes" id="UP000001554">
    <property type="component" value="Chromosome 10"/>
</dbReference>
<gene>
    <name evidence="4" type="primary">LOC118424206</name>
</gene>
<evidence type="ECO:0000259" key="2">
    <source>
        <dbReference type="Pfam" id="PF26129"/>
    </source>
</evidence>
<evidence type="ECO:0000256" key="1">
    <source>
        <dbReference type="ARBA" id="ARBA00023180"/>
    </source>
</evidence>
<dbReference type="Gene3D" id="2.60.120.260">
    <property type="entry name" value="Galactose-binding domain-like"/>
    <property type="match status" value="1"/>
</dbReference>
<organism evidence="3 4">
    <name type="scientific">Branchiostoma floridae</name>
    <name type="common">Florida lancelet</name>
    <name type="synonym">Amphioxus</name>
    <dbReference type="NCBI Taxonomy" id="7739"/>
    <lineage>
        <taxon>Eukaryota</taxon>
        <taxon>Metazoa</taxon>
        <taxon>Chordata</taxon>
        <taxon>Cephalochordata</taxon>
        <taxon>Leptocardii</taxon>
        <taxon>Amphioxiformes</taxon>
        <taxon>Branchiostomatidae</taxon>
        <taxon>Branchiostoma</taxon>
    </lineage>
</organism>
<reference evidence="4" key="2">
    <citation type="submission" date="2025-08" db="UniProtKB">
        <authorList>
            <consortium name="RefSeq"/>
        </authorList>
    </citation>
    <scope>IDENTIFICATION</scope>
    <source>
        <strain evidence="4">S238N-H82</strain>
        <tissue evidence="4">Testes</tissue>
    </source>
</reference>
<evidence type="ECO:0000313" key="4">
    <source>
        <dbReference type="RefSeq" id="XP_035688634.1"/>
    </source>
</evidence>
<accession>A0A9J7LUY5</accession>
<keyword evidence="1" id="KW-0325">Glycoprotein</keyword>
<dbReference type="OMA" id="ISCINDC"/>
<keyword evidence="3" id="KW-1185">Reference proteome</keyword>
<feature type="domain" description="Vwde helical" evidence="2">
    <location>
        <begin position="67"/>
        <end position="156"/>
    </location>
</feature>
<proteinExistence type="predicted"/>
<protein>
    <submittedName>
        <fullName evidence="4">von Willebrand factor D and EGF domain-containing protein-like</fullName>
    </submittedName>
</protein>
<evidence type="ECO:0000313" key="3">
    <source>
        <dbReference type="Proteomes" id="UP000001554"/>
    </source>
</evidence>
<dbReference type="Pfam" id="PF23106">
    <property type="entry name" value="EGF_Teneurin"/>
    <property type="match status" value="1"/>
</dbReference>
<dbReference type="AlphaFoldDB" id="A0A9J7LUY5"/>
<dbReference type="FunFam" id="2.10.25.10:FF:000001">
    <property type="entry name" value="Tenascin C"/>
    <property type="match status" value="1"/>
</dbReference>
<dbReference type="KEGG" id="bfo:118424206"/>
<dbReference type="InterPro" id="IPR058727">
    <property type="entry name" value="Helical_Vwde"/>
</dbReference>
<dbReference type="RefSeq" id="XP_035688634.1">
    <property type="nucleotide sequence ID" value="XM_035832741.1"/>
</dbReference>
<name>A0A9J7LUY5_BRAFL</name>